<dbReference type="EMBL" id="CAJVPZ010026553">
    <property type="protein sequence ID" value="CAG8725924.1"/>
    <property type="molecule type" value="Genomic_DNA"/>
</dbReference>
<reference evidence="2" key="1">
    <citation type="submission" date="2021-06" db="EMBL/GenBank/DDBJ databases">
        <authorList>
            <person name="Kallberg Y."/>
            <person name="Tangrot J."/>
            <person name="Rosling A."/>
        </authorList>
    </citation>
    <scope>NUCLEOTIDE SEQUENCE</scope>
    <source>
        <strain evidence="2">IN212</strain>
    </source>
</reference>
<evidence type="ECO:0000313" key="3">
    <source>
        <dbReference type="Proteomes" id="UP000789396"/>
    </source>
</evidence>
<accession>A0A9N9I9P0</accession>
<dbReference type="AlphaFoldDB" id="A0A9N9I9P0"/>
<dbReference type="OrthoDB" id="10390979at2759"/>
<feature type="region of interest" description="Disordered" evidence="1">
    <location>
        <begin position="16"/>
        <end position="57"/>
    </location>
</feature>
<protein>
    <submittedName>
        <fullName evidence="2">5352_t:CDS:1</fullName>
    </submittedName>
</protein>
<evidence type="ECO:0000256" key="1">
    <source>
        <dbReference type="SAM" id="MobiDB-lite"/>
    </source>
</evidence>
<feature type="compositionally biased region" description="Acidic residues" evidence="1">
    <location>
        <begin position="35"/>
        <end position="57"/>
    </location>
</feature>
<organism evidence="2 3">
    <name type="scientific">Racocetra fulgida</name>
    <dbReference type="NCBI Taxonomy" id="60492"/>
    <lineage>
        <taxon>Eukaryota</taxon>
        <taxon>Fungi</taxon>
        <taxon>Fungi incertae sedis</taxon>
        <taxon>Mucoromycota</taxon>
        <taxon>Glomeromycotina</taxon>
        <taxon>Glomeromycetes</taxon>
        <taxon>Diversisporales</taxon>
        <taxon>Gigasporaceae</taxon>
        <taxon>Racocetra</taxon>
    </lineage>
</organism>
<proteinExistence type="predicted"/>
<evidence type="ECO:0000313" key="2">
    <source>
        <dbReference type="EMBL" id="CAG8725924.1"/>
    </source>
</evidence>
<sequence>DNLYLQDVALERYELTPTLEDSPHQQAYQPSCQESDVEEVPSGEDSEIDDTESSQMI</sequence>
<feature type="compositionally biased region" description="Polar residues" evidence="1">
    <location>
        <begin position="24"/>
        <end position="34"/>
    </location>
</feature>
<keyword evidence="3" id="KW-1185">Reference proteome</keyword>
<gene>
    <name evidence="2" type="ORF">RFULGI_LOCUS11782</name>
</gene>
<feature type="non-terminal residue" evidence="2">
    <location>
        <position position="1"/>
    </location>
</feature>
<comment type="caution">
    <text evidence="2">The sequence shown here is derived from an EMBL/GenBank/DDBJ whole genome shotgun (WGS) entry which is preliminary data.</text>
</comment>
<name>A0A9N9I9P0_9GLOM</name>
<dbReference type="Proteomes" id="UP000789396">
    <property type="component" value="Unassembled WGS sequence"/>
</dbReference>